<reference evidence="3 4" key="1">
    <citation type="submission" date="2021-02" db="EMBL/GenBank/DDBJ databases">
        <title>Genome assembly of Pseudopithomyces chartarum.</title>
        <authorList>
            <person name="Jauregui R."/>
            <person name="Singh J."/>
            <person name="Voisey C."/>
        </authorList>
    </citation>
    <scope>NUCLEOTIDE SEQUENCE [LARGE SCALE GENOMIC DNA]</scope>
    <source>
        <strain evidence="3 4">AGR01</strain>
    </source>
</reference>
<sequence>MLTSQILAFTALGMTALAAPSTITLRSDDVVLYGKGRYQIMKRSELEDIEAYRNNGTTPPSQLTSTRTSSPPQVPVTPLLPTRKSVPQRSDGRSLQSSFAILITGSWADIRDLSKPHFHIHATNMIVRDVLMSQVTKGGPTPTRIFVSSGYDVANSIAVGTSVDVTLIKDFLSASASIDYTQTWTSTQSQQFSAEVPEGKYGAFVSNPWTNRKSGNVFQGVIGSEGTLSYYQADSFDAKQFSQMNWVDGVISLCIGDEFPLKRCLGEGTL</sequence>
<evidence type="ECO:0000256" key="1">
    <source>
        <dbReference type="SAM" id="MobiDB-lite"/>
    </source>
</evidence>
<dbReference type="EMBL" id="WVTA01000006">
    <property type="protein sequence ID" value="KAK3209347.1"/>
    <property type="molecule type" value="Genomic_DNA"/>
</dbReference>
<feature type="chain" id="PRO_5042838291" description="Celp0028 effector like protein" evidence="2">
    <location>
        <begin position="19"/>
        <end position="270"/>
    </location>
</feature>
<feature type="region of interest" description="Disordered" evidence="1">
    <location>
        <begin position="52"/>
        <end position="92"/>
    </location>
</feature>
<feature type="signal peptide" evidence="2">
    <location>
        <begin position="1"/>
        <end position="18"/>
    </location>
</feature>
<name>A0AAN6RJB6_9PLEO</name>
<keyword evidence="2" id="KW-0732">Signal</keyword>
<evidence type="ECO:0008006" key="5">
    <source>
        <dbReference type="Google" id="ProtNLM"/>
    </source>
</evidence>
<dbReference type="AlphaFoldDB" id="A0AAN6RJB6"/>
<accession>A0AAN6RJB6</accession>
<dbReference type="Proteomes" id="UP001280581">
    <property type="component" value="Unassembled WGS sequence"/>
</dbReference>
<evidence type="ECO:0000313" key="4">
    <source>
        <dbReference type="Proteomes" id="UP001280581"/>
    </source>
</evidence>
<evidence type="ECO:0000256" key="2">
    <source>
        <dbReference type="SAM" id="SignalP"/>
    </source>
</evidence>
<evidence type="ECO:0000313" key="3">
    <source>
        <dbReference type="EMBL" id="KAK3209347.1"/>
    </source>
</evidence>
<feature type="compositionally biased region" description="Polar residues" evidence="1">
    <location>
        <begin position="54"/>
        <end position="63"/>
    </location>
</feature>
<proteinExistence type="predicted"/>
<organism evidence="3 4">
    <name type="scientific">Pseudopithomyces chartarum</name>
    <dbReference type="NCBI Taxonomy" id="1892770"/>
    <lineage>
        <taxon>Eukaryota</taxon>
        <taxon>Fungi</taxon>
        <taxon>Dikarya</taxon>
        <taxon>Ascomycota</taxon>
        <taxon>Pezizomycotina</taxon>
        <taxon>Dothideomycetes</taxon>
        <taxon>Pleosporomycetidae</taxon>
        <taxon>Pleosporales</taxon>
        <taxon>Massarineae</taxon>
        <taxon>Didymosphaeriaceae</taxon>
        <taxon>Pseudopithomyces</taxon>
    </lineage>
</organism>
<keyword evidence="4" id="KW-1185">Reference proteome</keyword>
<feature type="compositionally biased region" description="Low complexity" evidence="1">
    <location>
        <begin position="64"/>
        <end position="83"/>
    </location>
</feature>
<protein>
    <recommendedName>
        <fullName evidence="5">Celp0028 effector like protein</fullName>
    </recommendedName>
</protein>
<comment type="caution">
    <text evidence="3">The sequence shown here is derived from an EMBL/GenBank/DDBJ whole genome shotgun (WGS) entry which is preliminary data.</text>
</comment>
<gene>
    <name evidence="3" type="ORF">GRF29_69g1547338</name>
</gene>